<sequence length="175" mass="18707">MNTVLVPRIPALVDEVSVRLIAGVVLAVGIVALVTQQWWLYALLAIDFTIRAVAGPRHSPLAQLVNRWIRPLVRIAPRLTAFTPKRFAAGIGAVMTAALTVLWLVRFAAPAPGLGVAMLVIAAVMVLFPALEAVLGLCVGCKIFGLLGRVGLISEDVCVDCVRPSARAERVKIRV</sequence>
<evidence type="ECO:0000259" key="2">
    <source>
        <dbReference type="Pfam" id="PF14340"/>
    </source>
</evidence>
<accession>A0A1G6HF65</accession>
<feature type="transmembrane region" description="Helical" evidence="1">
    <location>
        <begin position="20"/>
        <end position="41"/>
    </location>
</feature>
<dbReference type="InterPro" id="IPR025508">
    <property type="entry name" value="DUF4395"/>
</dbReference>
<evidence type="ECO:0000313" key="4">
    <source>
        <dbReference type="Proteomes" id="UP000199086"/>
    </source>
</evidence>
<feature type="transmembrane region" description="Helical" evidence="1">
    <location>
        <begin position="115"/>
        <end position="139"/>
    </location>
</feature>
<feature type="domain" description="DUF4395" evidence="2">
    <location>
        <begin position="13"/>
        <end position="148"/>
    </location>
</feature>
<gene>
    <name evidence="3" type="ORF">GA0111570_10977</name>
</gene>
<keyword evidence="1" id="KW-1133">Transmembrane helix</keyword>
<dbReference type="OrthoDB" id="345402at2"/>
<evidence type="ECO:0000313" key="3">
    <source>
        <dbReference type="EMBL" id="SDB92861.1"/>
    </source>
</evidence>
<dbReference type="STRING" id="1577474.GA0111570_10977"/>
<dbReference type="Proteomes" id="UP000199086">
    <property type="component" value="Unassembled WGS sequence"/>
</dbReference>
<proteinExistence type="predicted"/>
<dbReference type="Pfam" id="PF14340">
    <property type="entry name" value="DUF4395"/>
    <property type="match status" value="1"/>
</dbReference>
<dbReference type="AlphaFoldDB" id="A0A1G6HF65"/>
<dbReference type="RefSeq" id="WP_092612084.1">
    <property type="nucleotide sequence ID" value="NZ_FMYF01000009.1"/>
</dbReference>
<keyword evidence="4" id="KW-1185">Reference proteome</keyword>
<dbReference type="EMBL" id="FMYF01000009">
    <property type="protein sequence ID" value="SDB92861.1"/>
    <property type="molecule type" value="Genomic_DNA"/>
</dbReference>
<reference evidence="3 4" key="1">
    <citation type="submission" date="2016-06" db="EMBL/GenBank/DDBJ databases">
        <authorList>
            <person name="Olsen C.W."/>
            <person name="Carey S."/>
            <person name="Hinshaw L."/>
            <person name="Karasin A.I."/>
        </authorList>
    </citation>
    <scope>NUCLEOTIDE SEQUENCE [LARGE SCALE GENOMIC DNA]</scope>
    <source>
        <strain evidence="3 4">LZ-22</strain>
    </source>
</reference>
<name>A0A1G6HF65_9ACTN</name>
<organism evidence="3 4">
    <name type="scientific">Raineyella antarctica</name>
    <dbReference type="NCBI Taxonomy" id="1577474"/>
    <lineage>
        <taxon>Bacteria</taxon>
        <taxon>Bacillati</taxon>
        <taxon>Actinomycetota</taxon>
        <taxon>Actinomycetes</taxon>
        <taxon>Propionibacteriales</taxon>
        <taxon>Propionibacteriaceae</taxon>
        <taxon>Raineyella</taxon>
    </lineage>
</organism>
<protein>
    <recommendedName>
        <fullName evidence="2">DUF4395 domain-containing protein</fullName>
    </recommendedName>
</protein>
<keyword evidence="1" id="KW-0812">Transmembrane</keyword>
<evidence type="ECO:0000256" key="1">
    <source>
        <dbReference type="SAM" id="Phobius"/>
    </source>
</evidence>
<feature type="transmembrane region" description="Helical" evidence="1">
    <location>
        <begin position="87"/>
        <end position="109"/>
    </location>
</feature>
<keyword evidence="1" id="KW-0472">Membrane</keyword>